<dbReference type="GO" id="GO:0006538">
    <property type="term" value="P:L-glutamate catabolic process"/>
    <property type="evidence" value="ECO:0007669"/>
    <property type="project" value="TreeGrafter"/>
</dbReference>
<comment type="caution">
    <text evidence="11">The sequence shown here is derived from an EMBL/GenBank/DDBJ whole genome shotgun (WGS) entry which is preliminary data.</text>
</comment>
<evidence type="ECO:0000256" key="5">
    <source>
        <dbReference type="PIRNR" id="PIRNR000185"/>
    </source>
</evidence>
<evidence type="ECO:0000256" key="7">
    <source>
        <dbReference type="PIRSR" id="PIRSR000185-2"/>
    </source>
</evidence>
<evidence type="ECO:0000256" key="9">
    <source>
        <dbReference type="RuleBase" id="RU004417"/>
    </source>
</evidence>
<evidence type="ECO:0000313" key="11">
    <source>
        <dbReference type="EMBL" id="KTC81272.1"/>
    </source>
</evidence>
<feature type="site" description="Important for catalysis" evidence="8">
    <location>
        <position position="143"/>
    </location>
</feature>
<dbReference type="STRING" id="29422.Lbru_1792"/>
<dbReference type="EMBL" id="LNXV01000029">
    <property type="protein sequence ID" value="KTC81272.1"/>
    <property type="molecule type" value="Genomic_DNA"/>
</dbReference>
<feature type="domain" description="Glutamate/phenylalanine/leucine/valine/L-tryptophan dehydrogenase C-terminal" evidence="10">
    <location>
        <begin position="180"/>
        <end position="421"/>
    </location>
</feature>
<comment type="similarity">
    <text evidence="2 5 9">Belongs to the Glu/Leu/Phe/Val dehydrogenases family.</text>
</comment>
<dbReference type="InterPro" id="IPR006096">
    <property type="entry name" value="Glu/Leu/Phe/Val/Trp_DH_C"/>
</dbReference>
<comment type="catalytic activity">
    <reaction evidence="4">
        <text>L-glutamate + NADP(+) + H2O = 2-oxoglutarate + NH4(+) + NADPH + H(+)</text>
        <dbReference type="Rhea" id="RHEA:11612"/>
        <dbReference type="ChEBI" id="CHEBI:15377"/>
        <dbReference type="ChEBI" id="CHEBI:15378"/>
        <dbReference type="ChEBI" id="CHEBI:16810"/>
        <dbReference type="ChEBI" id="CHEBI:28938"/>
        <dbReference type="ChEBI" id="CHEBI:29985"/>
        <dbReference type="ChEBI" id="CHEBI:57783"/>
        <dbReference type="ChEBI" id="CHEBI:58349"/>
        <dbReference type="EC" id="1.4.1.4"/>
    </reaction>
</comment>
<evidence type="ECO:0000256" key="6">
    <source>
        <dbReference type="PIRSR" id="PIRSR000185-1"/>
    </source>
</evidence>
<feature type="binding site" evidence="7">
    <location>
        <position position="67"/>
    </location>
    <ligand>
        <name>substrate</name>
    </ligand>
</feature>
<proteinExistence type="inferred from homology"/>
<dbReference type="PROSITE" id="PS00074">
    <property type="entry name" value="GLFV_DEHYDROGENASE"/>
    <property type="match status" value="1"/>
</dbReference>
<dbReference type="InterPro" id="IPR006097">
    <property type="entry name" value="Glu/Leu/Phe/Val/Trp_DH_dimer"/>
</dbReference>
<keyword evidence="12" id="KW-1185">Reference proteome</keyword>
<comment type="function">
    <text evidence="1">Catalyzes the reversible oxidative deamination of glutamate to alpha-ketoglutarate and ammonia.</text>
</comment>
<dbReference type="InterPro" id="IPR033922">
    <property type="entry name" value="NAD_bind_Glu_DH"/>
</dbReference>
<dbReference type="RefSeq" id="WP_010652832.1">
    <property type="nucleotide sequence ID" value="NZ_CAAAHU010000002.1"/>
</dbReference>
<evidence type="ECO:0000259" key="10">
    <source>
        <dbReference type="SMART" id="SM00839"/>
    </source>
</evidence>
<accession>A0A0W0SCS7</accession>
<name>A0A0W0SCS7_9GAMM</name>
<dbReference type="SUPFAM" id="SSF53223">
    <property type="entry name" value="Aminoacid dehydrogenase-like, N-terminal domain"/>
    <property type="match status" value="1"/>
</dbReference>
<dbReference type="PRINTS" id="PR00082">
    <property type="entry name" value="GLFDHDRGNASE"/>
</dbReference>
<dbReference type="GO" id="GO:0000166">
    <property type="term" value="F:nucleotide binding"/>
    <property type="evidence" value="ECO:0007669"/>
    <property type="project" value="UniProtKB-KW"/>
</dbReference>
<dbReference type="SUPFAM" id="SSF51735">
    <property type="entry name" value="NAD(P)-binding Rossmann-fold domains"/>
    <property type="match status" value="1"/>
</dbReference>
<gene>
    <name evidence="11" type="ORF">Lbru_1792</name>
</gene>
<dbReference type="Proteomes" id="UP000054742">
    <property type="component" value="Unassembled WGS sequence"/>
</dbReference>
<dbReference type="InterPro" id="IPR014362">
    <property type="entry name" value="Glu_DH"/>
</dbReference>
<dbReference type="Gene3D" id="3.40.50.10860">
    <property type="entry name" value="Leucine Dehydrogenase, chain A, domain 1"/>
    <property type="match status" value="1"/>
</dbReference>
<reference evidence="11 12" key="1">
    <citation type="submission" date="2015-11" db="EMBL/GenBank/DDBJ databases">
        <title>Genomic analysis of 38 Legionella species identifies large and diverse effector repertoires.</title>
        <authorList>
            <person name="Burstein D."/>
            <person name="Amaro F."/>
            <person name="Zusman T."/>
            <person name="Lifshitz Z."/>
            <person name="Cohen O."/>
            <person name="Gilbert J.A."/>
            <person name="Pupko T."/>
            <person name="Shuman H.A."/>
            <person name="Segal G."/>
        </authorList>
    </citation>
    <scope>NUCLEOTIDE SEQUENCE [LARGE SCALE GENOMIC DNA]</scope>
    <source>
        <strain evidence="11 12">ATCC 43878</strain>
    </source>
</reference>
<dbReference type="Pfam" id="PF00208">
    <property type="entry name" value="ELFV_dehydrog"/>
    <property type="match status" value="1"/>
</dbReference>
<evidence type="ECO:0000256" key="1">
    <source>
        <dbReference type="ARBA" id="ARBA00003868"/>
    </source>
</evidence>
<evidence type="ECO:0000256" key="2">
    <source>
        <dbReference type="ARBA" id="ARBA00006382"/>
    </source>
</evidence>
<dbReference type="PIRSF" id="PIRSF000185">
    <property type="entry name" value="Glu_DH"/>
    <property type="match status" value="1"/>
</dbReference>
<dbReference type="InterPro" id="IPR046346">
    <property type="entry name" value="Aminoacid_DH-like_N_sf"/>
</dbReference>
<dbReference type="AlphaFoldDB" id="A0A0W0SCS7"/>
<protein>
    <recommendedName>
        <fullName evidence="5">Glutamate dehydrogenase</fullName>
    </recommendedName>
</protein>
<feature type="binding site" evidence="7">
    <location>
        <position position="187"/>
    </location>
    <ligand>
        <name>NAD(+)</name>
        <dbReference type="ChEBI" id="CHEBI:57540"/>
    </ligand>
</feature>
<keyword evidence="3 5" id="KW-0560">Oxidoreductase</keyword>
<dbReference type="Pfam" id="PF02812">
    <property type="entry name" value="ELFV_dehydrog_N"/>
    <property type="match status" value="1"/>
</dbReference>
<keyword evidence="7" id="KW-0547">Nucleotide-binding</keyword>
<dbReference type="PATRIC" id="fig|29422.6.peg.1905"/>
<dbReference type="InterPro" id="IPR033524">
    <property type="entry name" value="Glu/Leu/Phe/Val_DH_AS"/>
</dbReference>
<feature type="active site" description="Proton donor" evidence="6">
    <location>
        <position position="103"/>
    </location>
</feature>
<evidence type="ECO:0000256" key="4">
    <source>
        <dbReference type="ARBA" id="ARBA00048584"/>
    </source>
</evidence>
<dbReference type="OrthoDB" id="9803297at2"/>
<feature type="binding site" evidence="7">
    <location>
        <position position="357"/>
    </location>
    <ligand>
        <name>substrate</name>
    </ligand>
</feature>
<dbReference type="InterPro" id="IPR006095">
    <property type="entry name" value="Glu/Leu/Phe/Val/Trp_DH"/>
</dbReference>
<dbReference type="PANTHER" id="PTHR11606:SF13">
    <property type="entry name" value="GLUTAMATE DEHYDROGENASE 1, MITOCHONDRIAL"/>
    <property type="match status" value="1"/>
</dbReference>
<dbReference type="PANTHER" id="PTHR11606">
    <property type="entry name" value="GLUTAMATE DEHYDROGENASE"/>
    <property type="match status" value="1"/>
</dbReference>
<organism evidence="11 12">
    <name type="scientific">Legionella brunensis</name>
    <dbReference type="NCBI Taxonomy" id="29422"/>
    <lineage>
        <taxon>Bacteria</taxon>
        <taxon>Pseudomonadati</taxon>
        <taxon>Pseudomonadota</taxon>
        <taxon>Gammaproteobacteria</taxon>
        <taxon>Legionellales</taxon>
        <taxon>Legionellaceae</taxon>
        <taxon>Legionella</taxon>
    </lineage>
</organism>
<feature type="binding site" evidence="7">
    <location>
        <position position="91"/>
    </location>
    <ligand>
        <name>substrate</name>
    </ligand>
</feature>
<dbReference type="Gene3D" id="3.40.50.720">
    <property type="entry name" value="NAD(P)-binding Rossmann-like Domain"/>
    <property type="match status" value="1"/>
</dbReference>
<sequence>MDNIFTDALARLDVAYQYAEIDPEAIERLKHPQAIIQMSLPLRKDDGSLAMYSAYRVHHNNTRGPTKGGIRFHPLVTLEEIKALSFWMTIKCAVIGIPFGGAKGGIVVDPKQLSRLELERLSRTYLEHFSSFIGPNKDIMAPDVYTNAMIMGWMMDEYSKLKQEYSPAVITGKPIALSGSYGREDATGRGAFYCINELAKKKNWKPQNIRVAIQGFGNAGQHIALCLYESGYKIVAVSDSQGGIYRAKGLDIPTLIHKKNSSKNIQAVYCTRSVCECELVEANKISNEELLELDVDLLIPAALENQITKDNAAKIKSPVIVEIANGPTMLDAEPILKNKNILVVPDVLANAGGVAVSYFEWVQNKTGYYWSGEQVQQRLHDIMVPEFLKVYQIMEKNKIDMRTAAYIHALNRYGEAVVAQGTQQHYFSTT</sequence>
<dbReference type="GO" id="GO:0004352">
    <property type="term" value="F:glutamate dehydrogenase (NAD+) activity"/>
    <property type="evidence" value="ECO:0007669"/>
    <property type="project" value="TreeGrafter"/>
</dbReference>
<feature type="binding site" evidence="7">
    <location>
        <position position="218"/>
    </location>
    <ligand>
        <name>NAD(+)</name>
        <dbReference type="ChEBI" id="CHEBI:57540"/>
    </ligand>
</feature>
<evidence type="ECO:0000256" key="8">
    <source>
        <dbReference type="PIRSR" id="PIRSR000185-3"/>
    </source>
</evidence>
<evidence type="ECO:0000256" key="3">
    <source>
        <dbReference type="ARBA" id="ARBA00023002"/>
    </source>
</evidence>
<evidence type="ECO:0000313" key="12">
    <source>
        <dbReference type="Proteomes" id="UP000054742"/>
    </source>
</evidence>
<keyword evidence="7" id="KW-0520">NAD</keyword>
<dbReference type="GO" id="GO:0004354">
    <property type="term" value="F:glutamate dehydrogenase (NADP+) activity"/>
    <property type="evidence" value="ECO:0007669"/>
    <property type="project" value="UniProtKB-EC"/>
</dbReference>
<dbReference type="SMART" id="SM00839">
    <property type="entry name" value="ELFV_dehydrog"/>
    <property type="match status" value="1"/>
</dbReference>
<dbReference type="CDD" id="cd01076">
    <property type="entry name" value="NAD_bind_1_Glu_DH"/>
    <property type="match status" value="1"/>
</dbReference>
<dbReference type="InterPro" id="IPR036291">
    <property type="entry name" value="NAD(P)-bd_dom_sf"/>
</dbReference>